<name>A0A9J5Z3M7_SOLCO</name>
<dbReference type="Proteomes" id="UP000824120">
    <property type="component" value="Chromosome 5"/>
</dbReference>
<keyword evidence="1" id="KW-0812">Transmembrane</keyword>
<feature type="transmembrane region" description="Helical" evidence="1">
    <location>
        <begin position="12"/>
        <end position="32"/>
    </location>
</feature>
<dbReference type="AlphaFoldDB" id="A0A9J5Z3M7"/>
<reference evidence="2 3" key="1">
    <citation type="submission" date="2020-09" db="EMBL/GenBank/DDBJ databases">
        <title>De no assembly of potato wild relative species, Solanum commersonii.</title>
        <authorList>
            <person name="Cho K."/>
        </authorList>
    </citation>
    <scope>NUCLEOTIDE SEQUENCE [LARGE SCALE GENOMIC DNA]</scope>
    <source>
        <strain evidence="2">LZ3.2</strain>
        <tissue evidence="2">Leaf</tissue>
    </source>
</reference>
<keyword evidence="1" id="KW-1133">Transmembrane helix</keyword>
<gene>
    <name evidence="2" type="ORF">H5410_027536</name>
</gene>
<proteinExistence type="predicted"/>
<dbReference type="EMBL" id="JACXVP010000005">
    <property type="protein sequence ID" value="KAG5606044.1"/>
    <property type="molecule type" value="Genomic_DNA"/>
</dbReference>
<accession>A0A9J5Z3M7</accession>
<dbReference type="PROSITE" id="PS51257">
    <property type="entry name" value="PROKAR_LIPOPROTEIN"/>
    <property type="match status" value="1"/>
</dbReference>
<keyword evidence="3" id="KW-1185">Reference proteome</keyword>
<evidence type="ECO:0000256" key="1">
    <source>
        <dbReference type="SAM" id="Phobius"/>
    </source>
</evidence>
<protein>
    <submittedName>
        <fullName evidence="2">Uncharacterized protein</fullName>
    </submittedName>
</protein>
<sequence length="75" mass="7960">MNITTLKQSVELSIVGTCLGVASIVGACLAVATPLFTSAKQKDEVLLLVFGRGNVQCGVHFEECVECAIDIYKTI</sequence>
<comment type="caution">
    <text evidence="2">The sequence shown here is derived from an EMBL/GenBank/DDBJ whole genome shotgun (WGS) entry which is preliminary data.</text>
</comment>
<keyword evidence="1" id="KW-0472">Membrane</keyword>
<organism evidence="2 3">
    <name type="scientific">Solanum commersonii</name>
    <name type="common">Commerson's wild potato</name>
    <name type="synonym">Commerson's nightshade</name>
    <dbReference type="NCBI Taxonomy" id="4109"/>
    <lineage>
        <taxon>Eukaryota</taxon>
        <taxon>Viridiplantae</taxon>
        <taxon>Streptophyta</taxon>
        <taxon>Embryophyta</taxon>
        <taxon>Tracheophyta</taxon>
        <taxon>Spermatophyta</taxon>
        <taxon>Magnoliopsida</taxon>
        <taxon>eudicotyledons</taxon>
        <taxon>Gunneridae</taxon>
        <taxon>Pentapetalae</taxon>
        <taxon>asterids</taxon>
        <taxon>lamiids</taxon>
        <taxon>Solanales</taxon>
        <taxon>Solanaceae</taxon>
        <taxon>Solanoideae</taxon>
        <taxon>Solaneae</taxon>
        <taxon>Solanum</taxon>
    </lineage>
</organism>
<evidence type="ECO:0000313" key="2">
    <source>
        <dbReference type="EMBL" id="KAG5606044.1"/>
    </source>
</evidence>
<evidence type="ECO:0000313" key="3">
    <source>
        <dbReference type="Proteomes" id="UP000824120"/>
    </source>
</evidence>